<dbReference type="CDD" id="cd02440">
    <property type="entry name" value="AdoMet_MTases"/>
    <property type="match status" value="1"/>
</dbReference>
<dbReference type="KEGG" id="sgrg:L0C25_05720"/>
<dbReference type="SUPFAM" id="SSF53335">
    <property type="entry name" value="S-adenosyl-L-methionine-dependent methyltransferases"/>
    <property type="match status" value="1"/>
</dbReference>
<dbReference type="Gene3D" id="1.10.150.290">
    <property type="entry name" value="S-adenosyl-L-methionine-dependent methyltransferases"/>
    <property type="match status" value="1"/>
</dbReference>
<dbReference type="PANTHER" id="PTHR43861:SF1">
    <property type="entry name" value="TRANS-ACONITATE 2-METHYLTRANSFERASE"/>
    <property type="match status" value="1"/>
</dbReference>
<proteinExistence type="predicted"/>
<dbReference type="PANTHER" id="PTHR43861">
    <property type="entry name" value="TRANS-ACONITATE 2-METHYLTRANSFERASE-RELATED"/>
    <property type="match status" value="1"/>
</dbReference>
<dbReference type="InterPro" id="IPR023149">
    <property type="entry name" value="Trans_acon_MeTrfase_C"/>
</dbReference>
<gene>
    <name evidence="1" type="ORF">L0C25_05720</name>
</gene>
<dbReference type="Gene3D" id="3.40.50.150">
    <property type="entry name" value="Vaccinia Virus protein VP39"/>
    <property type="match status" value="1"/>
</dbReference>
<dbReference type="Pfam" id="PF13489">
    <property type="entry name" value="Methyltransf_23"/>
    <property type="match status" value="1"/>
</dbReference>
<dbReference type="AlphaFoldDB" id="A0AA46YL60"/>
<keyword evidence="2" id="KW-1185">Reference proteome</keyword>
<organism evidence="1 2">
    <name type="scientific">Solicola gregarius</name>
    <dbReference type="NCBI Taxonomy" id="2908642"/>
    <lineage>
        <taxon>Bacteria</taxon>
        <taxon>Bacillati</taxon>
        <taxon>Actinomycetota</taxon>
        <taxon>Actinomycetes</taxon>
        <taxon>Propionibacteriales</taxon>
        <taxon>Nocardioidaceae</taxon>
        <taxon>Solicola</taxon>
    </lineage>
</organism>
<protein>
    <submittedName>
        <fullName evidence="1">Methyltransferase domain-containing protein</fullName>
    </submittedName>
</protein>
<dbReference type="GO" id="GO:0030798">
    <property type="term" value="F:trans-aconitate 2-methyltransferase activity"/>
    <property type="evidence" value="ECO:0007669"/>
    <property type="project" value="InterPro"/>
</dbReference>
<accession>A0AA46YL60</accession>
<dbReference type="Proteomes" id="UP001164390">
    <property type="component" value="Chromosome"/>
</dbReference>
<evidence type="ECO:0000313" key="1">
    <source>
        <dbReference type="EMBL" id="UYM06570.1"/>
    </source>
</evidence>
<reference evidence="1" key="1">
    <citation type="submission" date="2022-01" db="EMBL/GenBank/DDBJ databases">
        <title>Nocardioidaceae gen. sp. A5X3R13.</title>
        <authorList>
            <person name="Lopez Marin M.A."/>
            <person name="Uhlik O."/>
        </authorList>
    </citation>
    <scope>NUCLEOTIDE SEQUENCE</scope>
    <source>
        <strain evidence="1">A5X3R13</strain>
    </source>
</reference>
<dbReference type="InterPro" id="IPR029063">
    <property type="entry name" value="SAM-dependent_MTases_sf"/>
</dbReference>
<name>A0AA46YL60_9ACTN</name>
<keyword evidence="1" id="KW-0808">Transferase</keyword>
<dbReference type="GO" id="GO:0032259">
    <property type="term" value="P:methylation"/>
    <property type="evidence" value="ECO:0007669"/>
    <property type="project" value="UniProtKB-KW"/>
</dbReference>
<evidence type="ECO:0000313" key="2">
    <source>
        <dbReference type="Proteomes" id="UP001164390"/>
    </source>
</evidence>
<keyword evidence="1" id="KW-0489">Methyltransferase</keyword>
<dbReference type="EMBL" id="CP094970">
    <property type="protein sequence ID" value="UYM06570.1"/>
    <property type="molecule type" value="Genomic_DNA"/>
</dbReference>
<dbReference type="RefSeq" id="WP_271635478.1">
    <property type="nucleotide sequence ID" value="NZ_CP094970.1"/>
</dbReference>
<sequence length="256" mass="28393">MPQWSPTTYLRYAGERGRPFVDLVARVPIEPGTIVDLGCGPGQLSDVLRTRWPRADILGVDSSPEMIERARRDDAAERTSYVLGDIATWQAETPVDLIVSNAAFQWVPDQLEVIPRLREHVAPGGVLAFQVPNNFGEPSHVLLRELAADPRFAPHLGGIEGARGVDPSTYLDLLAADGWSIDVWETTYFHVLEGDDPVFAWVSGTGARPFLQALPDELRGAFEADYRAALRDAYPKRAYGTVLPFQRVFVVARREV</sequence>